<evidence type="ECO:0000259" key="1">
    <source>
        <dbReference type="Pfam" id="PF07566"/>
    </source>
</evidence>
<organism evidence="2 3">
    <name type="scientific">Acidocella aromatica</name>
    <dbReference type="NCBI Taxonomy" id="1303579"/>
    <lineage>
        <taxon>Bacteria</taxon>
        <taxon>Pseudomonadati</taxon>
        <taxon>Pseudomonadota</taxon>
        <taxon>Alphaproteobacteria</taxon>
        <taxon>Acetobacterales</taxon>
        <taxon>Acidocellaceae</taxon>
        <taxon>Acidocella</taxon>
    </lineage>
</organism>
<evidence type="ECO:0000313" key="2">
    <source>
        <dbReference type="EMBL" id="MBB5373091.1"/>
    </source>
</evidence>
<feature type="domain" description="DUF1543" evidence="1">
    <location>
        <begin position="15"/>
        <end position="65"/>
    </location>
</feature>
<evidence type="ECO:0000313" key="3">
    <source>
        <dbReference type="Proteomes" id="UP000553706"/>
    </source>
</evidence>
<dbReference type="AlphaFoldDB" id="A0A840VND4"/>
<dbReference type="RefSeq" id="WP_183266109.1">
    <property type="nucleotide sequence ID" value="NZ_JACHFJ010000004.1"/>
</dbReference>
<protein>
    <recommendedName>
        <fullName evidence="1">DUF1543 domain-containing protein</fullName>
    </recommendedName>
</protein>
<comment type="caution">
    <text evidence="2">The sequence shown here is derived from an EMBL/GenBank/DDBJ whole genome shotgun (WGS) entry which is preliminary data.</text>
</comment>
<reference evidence="2 3" key="1">
    <citation type="submission" date="2020-08" db="EMBL/GenBank/DDBJ databases">
        <title>Genomic Encyclopedia of Type Strains, Phase IV (KMG-IV): sequencing the most valuable type-strain genomes for metagenomic binning, comparative biology and taxonomic classification.</title>
        <authorList>
            <person name="Goeker M."/>
        </authorList>
    </citation>
    <scope>NUCLEOTIDE SEQUENCE [LARGE SCALE GENOMIC DNA]</scope>
    <source>
        <strain evidence="2 3">DSM 27026</strain>
    </source>
</reference>
<keyword evidence="3" id="KW-1185">Reference proteome</keyword>
<dbReference type="InterPro" id="IPR011440">
    <property type="entry name" value="DUF1543"/>
</dbReference>
<gene>
    <name evidence="2" type="ORF">HNP71_001349</name>
</gene>
<proteinExistence type="predicted"/>
<dbReference type="EMBL" id="JACHFJ010000004">
    <property type="protein sequence ID" value="MBB5373091.1"/>
    <property type="molecule type" value="Genomic_DNA"/>
</dbReference>
<name>A0A840VND4_9PROT</name>
<dbReference type="Proteomes" id="UP000553706">
    <property type="component" value="Unassembled WGS sequence"/>
</dbReference>
<sequence>MKLFMFAIGGDYRNSNVELHDVRFATGETEAECYPELHRQWWGDAESLHLDAWGELAQADGYDITISAEPVAAGQPRLFFVNLGGYNGTEFGELHKNLLLVAEDAKAAVARALAQVQGWNEPHKDGVFEVDKALDLSADLARRGLHLHLRPASAEQPFRFSCGYIPIGRMPETYPAG</sequence>
<dbReference type="Pfam" id="PF07566">
    <property type="entry name" value="DUF1543"/>
    <property type="match status" value="1"/>
</dbReference>
<dbReference type="Gene3D" id="3.10.20.10">
    <property type="match status" value="2"/>
</dbReference>
<accession>A0A840VND4</accession>